<reference evidence="1" key="1">
    <citation type="submission" date="2014-09" db="EMBL/GenBank/DDBJ databases">
        <authorList>
            <person name="Magalhaes I.L.F."/>
            <person name="Oliveira U."/>
            <person name="Santos F.R."/>
            <person name="Vidigal T.H.D.A."/>
            <person name="Brescovit A.D."/>
            <person name="Santos A.J."/>
        </authorList>
    </citation>
    <scope>NUCLEOTIDE SEQUENCE</scope>
    <source>
        <tissue evidence="1">Shoot tissue taken approximately 20 cm above the soil surface</tissue>
    </source>
</reference>
<accession>A0A0A8ZP23</accession>
<proteinExistence type="predicted"/>
<evidence type="ECO:0000313" key="1">
    <source>
        <dbReference type="EMBL" id="JAD36577.1"/>
    </source>
</evidence>
<protein>
    <submittedName>
        <fullName evidence="1">Uncharacterized protein</fullName>
    </submittedName>
</protein>
<organism evidence="1">
    <name type="scientific">Arundo donax</name>
    <name type="common">Giant reed</name>
    <name type="synonym">Donax arundinaceus</name>
    <dbReference type="NCBI Taxonomy" id="35708"/>
    <lineage>
        <taxon>Eukaryota</taxon>
        <taxon>Viridiplantae</taxon>
        <taxon>Streptophyta</taxon>
        <taxon>Embryophyta</taxon>
        <taxon>Tracheophyta</taxon>
        <taxon>Spermatophyta</taxon>
        <taxon>Magnoliopsida</taxon>
        <taxon>Liliopsida</taxon>
        <taxon>Poales</taxon>
        <taxon>Poaceae</taxon>
        <taxon>PACMAD clade</taxon>
        <taxon>Arundinoideae</taxon>
        <taxon>Arundineae</taxon>
        <taxon>Arundo</taxon>
    </lineage>
</organism>
<dbReference type="AlphaFoldDB" id="A0A0A8ZP23"/>
<name>A0A0A8ZP23_ARUDO</name>
<dbReference type="EMBL" id="GBRH01261318">
    <property type="protein sequence ID" value="JAD36577.1"/>
    <property type="molecule type" value="Transcribed_RNA"/>
</dbReference>
<sequence>MSSCFSRVPSSFTFARSLSELIHLGRLLRLPHSLSETRCLGTVDSSIVARNLIKTERISSRCNLLSLPIDFQSSRPSSVNPATPNLHKFVSFLSLPATPLP</sequence>
<reference evidence="1" key="2">
    <citation type="journal article" date="2015" name="Data Brief">
        <title>Shoot transcriptome of the giant reed, Arundo donax.</title>
        <authorList>
            <person name="Barrero R.A."/>
            <person name="Guerrero F.D."/>
            <person name="Moolhuijzen P."/>
            <person name="Goolsby J.A."/>
            <person name="Tidwell J."/>
            <person name="Bellgard S.E."/>
            <person name="Bellgard M.I."/>
        </authorList>
    </citation>
    <scope>NUCLEOTIDE SEQUENCE</scope>
    <source>
        <tissue evidence="1">Shoot tissue taken approximately 20 cm above the soil surface</tissue>
    </source>
</reference>